<sequence>MVTQPLQTTSSEVIYPDCDGKPMANNIEQFRWILVIQKTKNKIPDF</sequence>
<dbReference type="EMBL" id="CP150886">
    <property type="protein sequence ID" value="WZB89405.1"/>
    <property type="molecule type" value="Genomic_DNA"/>
</dbReference>
<dbReference type="Proteomes" id="UP001483337">
    <property type="component" value="Chromosome"/>
</dbReference>
<dbReference type="RefSeq" id="WP_353932306.1">
    <property type="nucleotide sequence ID" value="NZ_CP150886.1"/>
</dbReference>
<evidence type="ECO:0000313" key="1">
    <source>
        <dbReference type="EMBL" id="WZB89405.1"/>
    </source>
</evidence>
<protein>
    <submittedName>
        <fullName evidence="1">Uncharacterized protein</fullName>
    </submittedName>
</protein>
<gene>
    <name evidence="1" type="ORF">WJM97_06890</name>
</gene>
<evidence type="ECO:0000313" key="2">
    <source>
        <dbReference type="Proteomes" id="UP001483337"/>
    </source>
</evidence>
<accession>A0ABZ2UWY7</accession>
<name>A0ABZ2UWY7_9CYAN</name>
<reference evidence="1 2" key="1">
    <citation type="submission" date="2024-04" db="EMBL/GenBank/DDBJ databases">
        <title>Okeanomitos corallinicola gen. &amp; sp. nov. (Nostocales, Cyanobacteria), a new toxic marine heterocyst-forming cyanobacterium from a coral reef.</title>
        <authorList>
            <person name="Li H."/>
            <person name="Li R."/>
            <person name="Kang J."/>
            <person name="Hii K.S."/>
            <person name="Mohamed H.F."/>
            <person name="Xu X."/>
            <person name="Luo Z."/>
        </authorList>
    </citation>
    <scope>NUCLEOTIDE SEQUENCE [LARGE SCALE GENOMIC DNA]</scope>
    <source>
        <strain evidence="1 2">TIOX110</strain>
    </source>
</reference>
<keyword evidence="2" id="KW-1185">Reference proteome</keyword>
<organism evidence="1 2">
    <name type="scientific">Okeanomitos corallinicola TIOX110</name>
    <dbReference type="NCBI Taxonomy" id="3133117"/>
    <lineage>
        <taxon>Bacteria</taxon>
        <taxon>Bacillati</taxon>
        <taxon>Cyanobacteriota</taxon>
        <taxon>Cyanophyceae</taxon>
        <taxon>Nostocales</taxon>
        <taxon>Aphanizomenonaceae</taxon>
        <taxon>Okeanomitos</taxon>
    </lineage>
</organism>
<proteinExistence type="predicted"/>